<organism evidence="5 6">
    <name type="scientific">Blastopirellula sediminis</name>
    <dbReference type="NCBI Taxonomy" id="2894196"/>
    <lineage>
        <taxon>Bacteria</taxon>
        <taxon>Pseudomonadati</taxon>
        <taxon>Planctomycetota</taxon>
        <taxon>Planctomycetia</taxon>
        <taxon>Pirellulales</taxon>
        <taxon>Pirellulaceae</taxon>
        <taxon>Blastopirellula</taxon>
    </lineage>
</organism>
<comment type="caution">
    <text evidence="5">The sequence shown here is derived from an EMBL/GenBank/DDBJ whole genome shotgun (WGS) entry which is preliminary data.</text>
</comment>
<dbReference type="SUPFAM" id="SSF69279">
    <property type="entry name" value="Phage tail proteins"/>
    <property type="match status" value="2"/>
</dbReference>
<dbReference type="Gene3D" id="2.30.110.50">
    <property type="match status" value="1"/>
</dbReference>
<dbReference type="Gene3D" id="2.40.50.230">
    <property type="entry name" value="Gp5 N-terminal domain"/>
    <property type="match status" value="1"/>
</dbReference>
<dbReference type="PANTHER" id="PTHR32305:SF15">
    <property type="entry name" value="PROTEIN RHSA-RELATED"/>
    <property type="match status" value="1"/>
</dbReference>
<reference evidence="5" key="1">
    <citation type="submission" date="2021-11" db="EMBL/GenBank/DDBJ databases">
        <title>Genome sequence.</title>
        <authorList>
            <person name="Sun Q."/>
        </authorList>
    </citation>
    <scope>NUCLEOTIDE SEQUENCE</scope>
    <source>
        <strain evidence="5">JC732</strain>
    </source>
</reference>
<evidence type="ECO:0000259" key="4">
    <source>
        <dbReference type="Pfam" id="PF04717"/>
    </source>
</evidence>
<dbReference type="Gene3D" id="4.10.220.110">
    <property type="match status" value="1"/>
</dbReference>
<protein>
    <submittedName>
        <fullName evidence="5">Type VI secretion system tip protein VgrG</fullName>
    </submittedName>
</protein>
<proteinExistence type="inferred from homology"/>
<dbReference type="NCBIfam" id="TIGR01646">
    <property type="entry name" value="vgr_GE"/>
    <property type="match status" value="1"/>
</dbReference>
<dbReference type="EMBL" id="JAJKFT010000010">
    <property type="protein sequence ID" value="MCC9629875.1"/>
    <property type="molecule type" value="Genomic_DNA"/>
</dbReference>
<accession>A0A9X1SG69</accession>
<sequence length="570" mass="64565">MDLSELFDASNRPLRVETPLGPMTLAISAFRGREAVSRLYEFQLTLLGSPTSDIDFSKILGKTATVSLDDFTGLTTRYFNGIITSFAEVSRDDQFTQYEATLAPKHWLMGLTRNCRIFQRMNVPQVLKEVFTGYDVDFNLKSSYPDRDYLVQYEESDLDFAMRLMEEVGIYFHFKHEKEKHTMFLCDQTVSQVSIEGISGLIYEQIIGGVRPENRIYAWRREQQITTKKVALRDIAFQMTGQDLDASADIVKTVKCGLAQHDLHAVSDLPDERREVYTFPSGYAGWFDDVNGGGGDQSGELGKTNDAGDASARLDAQRIATTAVRCQGNSDIPRLTPGYLFTLLRHSNGDDEYQLLEIEHDAKVDVNYRSHDASLGTDLHYENNFLCQPKAVQFRPQLITPRPKIHGMQSARVVGPEKEEIFVDKYGRIKVKFAWDRSDIENENASCWIRVGQVWAGPRWGAFFWPRIGHEVIVAFEEGDPDRPIVVGSVYNSKNMPPLELPSNNQKGGIKSCIFQGDPLKNFNALVFHDVPGHQYTQVHSERQAVDNTESYRYNYTPTKHYALCGSLPG</sequence>
<keyword evidence="6" id="KW-1185">Reference proteome</keyword>
<dbReference type="NCBIfam" id="TIGR03361">
    <property type="entry name" value="VI_Rhs_Vgr"/>
    <property type="match status" value="2"/>
</dbReference>
<dbReference type="AlphaFoldDB" id="A0A9X1SG69"/>
<name>A0A9X1SG69_9BACT</name>
<feature type="domain" description="Gp5/Type VI secretion system Vgr protein OB-fold" evidence="4">
    <location>
        <begin position="424"/>
        <end position="491"/>
    </location>
</feature>
<dbReference type="Gene3D" id="3.55.50.10">
    <property type="entry name" value="Baseplate protein-like domains"/>
    <property type="match status" value="1"/>
</dbReference>
<dbReference type="InterPro" id="IPR006533">
    <property type="entry name" value="T6SS_Vgr_RhsGE"/>
</dbReference>
<dbReference type="RefSeq" id="WP_230220522.1">
    <property type="nucleotide sequence ID" value="NZ_JAJKFT010000010.1"/>
</dbReference>
<dbReference type="InterPro" id="IPR006531">
    <property type="entry name" value="Gp5/Vgr_OB"/>
</dbReference>
<comment type="subcellular location">
    <subcellularLocation>
        <location evidence="1">Secreted</location>
    </subcellularLocation>
</comment>
<dbReference type="SUPFAM" id="SSF69349">
    <property type="entry name" value="Phage fibre proteins"/>
    <property type="match status" value="1"/>
</dbReference>
<dbReference type="Pfam" id="PF04717">
    <property type="entry name" value="Phage_base_V"/>
    <property type="match status" value="1"/>
</dbReference>
<dbReference type="GO" id="GO:0005576">
    <property type="term" value="C:extracellular region"/>
    <property type="evidence" value="ECO:0007669"/>
    <property type="project" value="UniProtKB-SubCell"/>
</dbReference>
<evidence type="ECO:0000256" key="1">
    <source>
        <dbReference type="ARBA" id="ARBA00004613"/>
    </source>
</evidence>
<evidence type="ECO:0000256" key="2">
    <source>
        <dbReference type="ARBA" id="ARBA00005558"/>
    </source>
</evidence>
<dbReference type="Proteomes" id="UP001139103">
    <property type="component" value="Unassembled WGS sequence"/>
</dbReference>
<dbReference type="InterPro" id="IPR037026">
    <property type="entry name" value="Vgr_OB-fold_dom_sf"/>
</dbReference>
<dbReference type="PANTHER" id="PTHR32305">
    <property type="match status" value="1"/>
</dbReference>
<dbReference type="SUPFAM" id="SSF69255">
    <property type="entry name" value="gp5 N-terminal domain-like"/>
    <property type="match status" value="1"/>
</dbReference>
<dbReference type="InterPro" id="IPR017847">
    <property type="entry name" value="T6SS_RhsGE_Vgr_subset"/>
</dbReference>
<dbReference type="Pfam" id="PF05954">
    <property type="entry name" value="Phage_GPD"/>
    <property type="match status" value="1"/>
</dbReference>
<evidence type="ECO:0000313" key="6">
    <source>
        <dbReference type="Proteomes" id="UP001139103"/>
    </source>
</evidence>
<evidence type="ECO:0000313" key="5">
    <source>
        <dbReference type="EMBL" id="MCC9629875.1"/>
    </source>
</evidence>
<gene>
    <name evidence="5" type="primary">vgrG</name>
    <name evidence="5" type="ORF">LOC68_15905</name>
</gene>
<dbReference type="InterPro" id="IPR050708">
    <property type="entry name" value="T6SS_VgrG/RHS"/>
</dbReference>
<comment type="similarity">
    <text evidence="2">Belongs to the VgrG protein family.</text>
</comment>
<keyword evidence="3" id="KW-0964">Secreted</keyword>
<evidence type="ECO:0000256" key="3">
    <source>
        <dbReference type="ARBA" id="ARBA00022525"/>
    </source>
</evidence>